<dbReference type="GO" id="GO:0030313">
    <property type="term" value="C:cell envelope"/>
    <property type="evidence" value="ECO:0007669"/>
    <property type="project" value="UniProtKB-SubCell"/>
</dbReference>
<organism evidence="6">
    <name type="scientific">uncultured Thermomicrobiales bacterium</name>
    <dbReference type="NCBI Taxonomy" id="1645740"/>
    <lineage>
        <taxon>Bacteria</taxon>
        <taxon>Pseudomonadati</taxon>
        <taxon>Thermomicrobiota</taxon>
        <taxon>Thermomicrobia</taxon>
        <taxon>Thermomicrobiales</taxon>
        <taxon>environmental samples</taxon>
    </lineage>
</organism>
<feature type="region of interest" description="Disordered" evidence="4">
    <location>
        <begin position="24"/>
        <end position="49"/>
    </location>
</feature>
<evidence type="ECO:0000313" key="6">
    <source>
        <dbReference type="EMBL" id="CAA9560079.1"/>
    </source>
</evidence>
<comment type="similarity">
    <text evidence="2">Belongs to the EfeM/EfeO family.</text>
</comment>
<evidence type="ECO:0000256" key="3">
    <source>
        <dbReference type="ARBA" id="ARBA00022729"/>
    </source>
</evidence>
<comment type="subcellular location">
    <subcellularLocation>
        <location evidence="1">Cell envelope</location>
    </subcellularLocation>
</comment>
<keyword evidence="3" id="KW-0732">Signal</keyword>
<dbReference type="Gene3D" id="1.20.1420.20">
    <property type="entry name" value="M75 peptidase, HXXE motif"/>
    <property type="match status" value="1"/>
</dbReference>
<evidence type="ECO:0000256" key="2">
    <source>
        <dbReference type="ARBA" id="ARBA00005989"/>
    </source>
</evidence>
<sequence>MITTRRGSMPYPSGVAMAVRSVGIRARGEQEPSRRTNEQDRGGRSEKVAGLRRREVLRGLALGGAGFGGLRPSSPFVGRARDATPTGSGERFAAEVDAGLDYFRRRAAEQVPLVAALRDGIAEGDMERAKTAYVAARPPYEEIEVLAASFPETDEAIDARPCAIAGGESSPAYRSVHRIESLLFRDGDLVAALPYADGLIGSANALLVDLDRREGFDAVRTFEGMLALSEEVASKKVSSEEETWSDQSLLIFFHNWRGIESQYAPFAPAVELTDASTASAVGDALASAIATLKPYPTGNGVFPAYSAVPASARGEIVRASYGLRDALTRAGSALDLV</sequence>
<dbReference type="PANTHER" id="PTHR39192">
    <property type="entry name" value="IRON UPTAKE SYSTEM COMPONENT EFEO"/>
    <property type="match status" value="1"/>
</dbReference>
<feature type="domain" description="Imelysin-like" evidence="5">
    <location>
        <begin position="111"/>
        <end position="308"/>
    </location>
</feature>
<dbReference type="InterPro" id="IPR038352">
    <property type="entry name" value="Imelysin_sf"/>
</dbReference>
<name>A0A6J4UV71_9BACT</name>
<feature type="compositionally biased region" description="Basic and acidic residues" evidence="4">
    <location>
        <begin position="26"/>
        <end position="49"/>
    </location>
</feature>
<evidence type="ECO:0000256" key="1">
    <source>
        <dbReference type="ARBA" id="ARBA00004196"/>
    </source>
</evidence>
<dbReference type="AlphaFoldDB" id="A0A6J4UV71"/>
<dbReference type="InterPro" id="IPR034981">
    <property type="entry name" value="Imelysin-like_EfeO/Algp7"/>
</dbReference>
<dbReference type="InterPro" id="IPR050894">
    <property type="entry name" value="EfeM/EfeO_iron_uptake"/>
</dbReference>
<dbReference type="InterPro" id="IPR018976">
    <property type="entry name" value="Imelysin-like"/>
</dbReference>
<protein>
    <recommendedName>
        <fullName evidence="5">Imelysin-like domain-containing protein</fullName>
    </recommendedName>
</protein>
<gene>
    <name evidence="6" type="ORF">AVDCRST_MAG59-2497</name>
</gene>
<proteinExistence type="inferred from homology"/>
<evidence type="ECO:0000259" key="5">
    <source>
        <dbReference type="Pfam" id="PF09375"/>
    </source>
</evidence>
<evidence type="ECO:0000256" key="4">
    <source>
        <dbReference type="SAM" id="MobiDB-lite"/>
    </source>
</evidence>
<dbReference type="CDD" id="cd14656">
    <property type="entry name" value="Imelysin-like_EfeO"/>
    <property type="match status" value="1"/>
</dbReference>
<dbReference type="PANTHER" id="PTHR39192:SF1">
    <property type="entry name" value="IRON UPTAKE SYSTEM COMPONENT EFEO"/>
    <property type="match status" value="1"/>
</dbReference>
<dbReference type="Pfam" id="PF09375">
    <property type="entry name" value="Peptidase_M75"/>
    <property type="match status" value="1"/>
</dbReference>
<dbReference type="EMBL" id="CADCWF010000156">
    <property type="protein sequence ID" value="CAA9560079.1"/>
    <property type="molecule type" value="Genomic_DNA"/>
</dbReference>
<reference evidence="6" key="1">
    <citation type="submission" date="2020-02" db="EMBL/GenBank/DDBJ databases">
        <authorList>
            <person name="Meier V. D."/>
        </authorList>
    </citation>
    <scope>NUCLEOTIDE SEQUENCE</scope>
    <source>
        <strain evidence="6">AVDCRST_MAG59</strain>
    </source>
</reference>
<accession>A0A6J4UV71</accession>